<dbReference type="EMBL" id="CP099420">
    <property type="protein sequence ID" value="USW51222.1"/>
    <property type="molecule type" value="Genomic_DNA"/>
</dbReference>
<proteinExistence type="predicted"/>
<sequence length="335" mass="37835">MIANNNTYLTSAGATSILELSGSNTSGILNSIDTIFAVGPTSTANMQAPSSDSLYSLLTPCDNGLGPHDNHSRVQPHHAERRTNETAFELLRVLRAPETYKFVHVHYSRERTERPLLICRSILMRTSPLFAADLNRHCLLNDPNTLYLDTEFSVFVILVYWMFHQQVPKPQDFDGEYTEVVDEDDRGSYQIMLVKSWAFAEKWSILDLQNAIMENLFSTFSEAAIDADVLSTCLQISRRDSTMRFALIGYMLWSDEVQEQIGLSEAEDVLADLVDISRVDGFEENFLLAAEVFDLKGRELDRLSAMNVDNTQTYVVGVPAGRERPRAERYFVPLG</sequence>
<name>A0A9Q9ASJ0_9PEZI</name>
<protein>
    <recommendedName>
        <fullName evidence="3">BTB domain-containing protein</fullName>
    </recommendedName>
</protein>
<evidence type="ECO:0000313" key="1">
    <source>
        <dbReference type="EMBL" id="USW51222.1"/>
    </source>
</evidence>
<organism evidence="1 2">
    <name type="scientific">Septoria linicola</name>
    <dbReference type="NCBI Taxonomy" id="215465"/>
    <lineage>
        <taxon>Eukaryota</taxon>
        <taxon>Fungi</taxon>
        <taxon>Dikarya</taxon>
        <taxon>Ascomycota</taxon>
        <taxon>Pezizomycotina</taxon>
        <taxon>Dothideomycetes</taxon>
        <taxon>Dothideomycetidae</taxon>
        <taxon>Mycosphaerellales</taxon>
        <taxon>Mycosphaerellaceae</taxon>
        <taxon>Septoria</taxon>
    </lineage>
</organism>
<keyword evidence="2" id="KW-1185">Reference proteome</keyword>
<dbReference type="OrthoDB" id="3640624at2759"/>
<reference evidence="1" key="1">
    <citation type="submission" date="2022-06" db="EMBL/GenBank/DDBJ databases">
        <title>Complete genome sequences of two strains of the flax pathogen Septoria linicola.</title>
        <authorList>
            <person name="Lapalu N."/>
            <person name="Simon A."/>
            <person name="Demenou B."/>
            <person name="Paumier D."/>
            <person name="Guillot M.-P."/>
            <person name="Gout L."/>
            <person name="Valade R."/>
        </authorList>
    </citation>
    <scope>NUCLEOTIDE SEQUENCE</scope>
    <source>
        <strain evidence="1">SE15195</strain>
    </source>
</reference>
<evidence type="ECO:0008006" key="3">
    <source>
        <dbReference type="Google" id="ProtNLM"/>
    </source>
</evidence>
<dbReference type="AlphaFoldDB" id="A0A9Q9ASJ0"/>
<gene>
    <name evidence="1" type="ORF">Slin15195_G045410</name>
</gene>
<accession>A0A9Q9ASJ0</accession>
<evidence type="ECO:0000313" key="2">
    <source>
        <dbReference type="Proteomes" id="UP001056384"/>
    </source>
</evidence>
<dbReference type="Proteomes" id="UP001056384">
    <property type="component" value="Chromosome 3"/>
</dbReference>